<protein>
    <submittedName>
        <fullName evidence="4">Steroid receptor RNA activator 1</fullName>
    </submittedName>
</protein>
<dbReference type="GO" id="GO:0006357">
    <property type="term" value="P:regulation of transcription by RNA polymerase II"/>
    <property type="evidence" value="ECO:0007669"/>
    <property type="project" value="InterPro"/>
</dbReference>
<gene>
    <name evidence="4" type="primary">LOC114250328</name>
</gene>
<reference evidence="4" key="1">
    <citation type="submission" date="2025-08" db="UniProtKB">
        <authorList>
            <consortium name="RefSeq"/>
        </authorList>
    </citation>
    <scope>IDENTIFICATION</scope>
    <source>
        <tissue evidence="4">Silk gland</tissue>
    </source>
</reference>
<accession>A0A6J2KCD6</accession>
<keyword evidence="4" id="KW-0675">Receptor</keyword>
<feature type="compositionally biased region" description="Polar residues" evidence="1">
    <location>
        <begin position="1"/>
        <end position="12"/>
    </location>
</feature>
<dbReference type="InterPro" id="IPR009917">
    <property type="entry name" value="SRA1/Sec31"/>
</dbReference>
<organism evidence="3 4">
    <name type="scientific">Bombyx mandarina</name>
    <name type="common">Wild silk moth</name>
    <name type="synonym">Wild silkworm</name>
    <dbReference type="NCBI Taxonomy" id="7092"/>
    <lineage>
        <taxon>Eukaryota</taxon>
        <taxon>Metazoa</taxon>
        <taxon>Ecdysozoa</taxon>
        <taxon>Arthropoda</taxon>
        <taxon>Hexapoda</taxon>
        <taxon>Insecta</taxon>
        <taxon>Pterygota</taxon>
        <taxon>Neoptera</taxon>
        <taxon>Endopterygota</taxon>
        <taxon>Lepidoptera</taxon>
        <taxon>Glossata</taxon>
        <taxon>Ditrysia</taxon>
        <taxon>Bombycoidea</taxon>
        <taxon>Bombycidae</taxon>
        <taxon>Bombycinae</taxon>
        <taxon>Bombyx</taxon>
    </lineage>
</organism>
<feature type="compositionally biased region" description="Polar residues" evidence="1">
    <location>
        <begin position="28"/>
        <end position="37"/>
    </location>
</feature>
<evidence type="ECO:0000313" key="4">
    <source>
        <dbReference type="RefSeq" id="XP_028039956.1"/>
    </source>
</evidence>
<dbReference type="RefSeq" id="XP_028039956.1">
    <property type="nucleotide sequence ID" value="XM_028184155.1"/>
</dbReference>
<dbReference type="Gene3D" id="1.20.940.10">
    <property type="entry name" value="Functional domain of the splicing factor Prp18"/>
    <property type="match status" value="1"/>
</dbReference>
<keyword evidence="3" id="KW-1185">Reference proteome</keyword>
<dbReference type="KEGG" id="bman:114250328"/>
<proteinExistence type="predicted"/>
<name>A0A6J2KCD6_BOMMA</name>
<dbReference type="OrthoDB" id="5982138at2759"/>
<dbReference type="Proteomes" id="UP000504629">
    <property type="component" value="Unplaced"/>
</dbReference>
<feature type="domain" description="SRA1/Sec31" evidence="2">
    <location>
        <begin position="58"/>
        <end position="189"/>
    </location>
</feature>
<dbReference type="Pfam" id="PF07304">
    <property type="entry name" value="SRA1"/>
    <property type="match status" value="1"/>
</dbReference>
<evidence type="ECO:0000259" key="2">
    <source>
        <dbReference type="Pfam" id="PF07304"/>
    </source>
</evidence>
<sequence>MDNCDSTPTQGAKPSYDPGWNDPPKLSYNGQQTTPNRPRNFLNKRVAFPLSNTPSSTPAPQPVNLPPMPTLIPPVPPIQSMRQPTQNEEIEIDSNNTLKEVKHILLEFLESSSELGPKGNDIKRRISVMEDMWINGKLNKSIHIQMKELAYAIRDDQPNKADEIHRALMVDHVSGVGSWMPGIKQLIHHCVAKSELLAFDKE</sequence>
<dbReference type="InterPro" id="IPR040243">
    <property type="entry name" value="Steroid_recept_RNA_1"/>
</dbReference>
<dbReference type="GeneID" id="114250328"/>
<dbReference type="AlphaFoldDB" id="A0A6J2KCD6"/>
<feature type="region of interest" description="Disordered" evidence="1">
    <location>
        <begin position="1"/>
        <end position="39"/>
    </location>
</feature>
<dbReference type="PANTHER" id="PTHR18834:SF2">
    <property type="entry name" value="STEROID RECEPTOR RNA ACTIVATOR 1"/>
    <property type="match status" value="1"/>
</dbReference>
<dbReference type="PANTHER" id="PTHR18834">
    <property type="entry name" value="STEROID RECEPTOR RNA ACTIVATOR 1"/>
    <property type="match status" value="1"/>
</dbReference>
<evidence type="ECO:0000313" key="3">
    <source>
        <dbReference type="Proteomes" id="UP000504629"/>
    </source>
</evidence>
<dbReference type="GO" id="GO:0003713">
    <property type="term" value="F:transcription coactivator activity"/>
    <property type="evidence" value="ECO:0007669"/>
    <property type="project" value="InterPro"/>
</dbReference>
<evidence type="ECO:0000256" key="1">
    <source>
        <dbReference type="SAM" id="MobiDB-lite"/>
    </source>
</evidence>
<dbReference type="GO" id="GO:0005634">
    <property type="term" value="C:nucleus"/>
    <property type="evidence" value="ECO:0007669"/>
    <property type="project" value="TreeGrafter"/>
</dbReference>